<dbReference type="Proteomes" id="UP001304461">
    <property type="component" value="Unassembled WGS sequence"/>
</dbReference>
<keyword evidence="2 4" id="KW-0808">Transferase</keyword>
<dbReference type="EC" id="2.5.1.16" evidence="4"/>
<feature type="binding site" evidence="4">
    <location>
        <position position="117"/>
    </location>
    <ligand>
        <name>S-methyl-5'-thioadenosine</name>
        <dbReference type="ChEBI" id="CHEBI:17509"/>
    </ligand>
</feature>
<feature type="active site" description="Proton acceptor" evidence="4 5">
    <location>
        <position position="168"/>
    </location>
</feature>
<evidence type="ECO:0000256" key="5">
    <source>
        <dbReference type="PROSITE-ProRule" id="PRU00354"/>
    </source>
</evidence>
<comment type="function">
    <text evidence="4">Catalyzes the irreversible transfer of a propylamine group from the amino donor S-adenosylmethioninamine (decarboxy-AdoMet) to putrescine (1,4-diaminobutane) to yield spermidine.</text>
</comment>
<comment type="caution">
    <text evidence="4">Lacks conserved residue(s) required for the propagation of feature annotation.</text>
</comment>
<comment type="similarity">
    <text evidence="1 4">Belongs to the spermidine/spermine synthase family.</text>
</comment>
<keyword evidence="3 4" id="KW-0620">Polyamine biosynthesis</keyword>
<dbReference type="RefSeq" id="WP_323304142.1">
    <property type="nucleotide sequence ID" value="NZ_JAYGHX010000001.1"/>
</dbReference>
<dbReference type="Gene3D" id="2.30.140.10">
    <property type="entry name" value="Spermidine synthase, tetramerisation domain"/>
    <property type="match status" value="1"/>
</dbReference>
<feature type="binding site" evidence="4">
    <location>
        <position position="175"/>
    </location>
    <ligand>
        <name>S-methyl-5'-thioadenosine</name>
        <dbReference type="ChEBI" id="CHEBI:17509"/>
    </ligand>
</feature>
<dbReference type="InterPro" id="IPR030374">
    <property type="entry name" value="PABS"/>
</dbReference>
<dbReference type="SUPFAM" id="SSF53335">
    <property type="entry name" value="S-adenosyl-L-methionine-dependent methyltransferases"/>
    <property type="match status" value="1"/>
</dbReference>
<keyword evidence="8" id="KW-1185">Reference proteome</keyword>
<feature type="binding site" evidence="4">
    <location>
        <position position="42"/>
    </location>
    <ligand>
        <name>S-methyl-5'-thioadenosine</name>
        <dbReference type="ChEBI" id="CHEBI:17509"/>
    </ligand>
</feature>
<keyword evidence="4" id="KW-0745">Spermidine biosynthesis</keyword>
<dbReference type="InterPro" id="IPR029063">
    <property type="entry name" value="SAM-dependent_MTases_sf"/>
</dbReference>
<feature type="binding site" evidence="4">
    <location>
        <position position="73"/>
    </location>
    <ligand>
        <name>spermidine</name>
        <dbReference type="ChEBI" id="CHEBI:57834"/>
    </ligand>
</feature>
<dbReference type="HAMAP" id="MF_00198">
    <property type="entry name" value="Spermidine_synth"/>
    <property type="match status" value="1"/>
</dbReference>
<evidence type="ECO:0000259" key="6">
    <source>
        <dbReference type="PROSITE" id="PS51006"/>
    </source>
</evidence>
<evidence type="ECO:0000313" key="7">
    <source>
        <dbReference type="EMBL" id="MEA5390022.1"/>
    </source>
</evidence>
<name>A0ABU5RQK0_9CYAN</name>
<organism evidence="7 8">
    <name type="scientific">Cyanobium gracile UHCC 0139</name>
    <dbReference type="NCBI Taxonomy" id="3110308"/>
    <lineage>
        <taxon>Bacteria</taxon>
        <taxon>Bacillati</taxon>
        <taxon>Cyanobacteriota</taxon>
        <taxon>Cyanophyceae</taxon>
        <taxon>Synechococcales</taxon>
        <taxon>Prochlorococcaceae</taxon>
        <taxon>Cyanobium</taxon>
    </lineage>
</organism>
<dbReference type="CDD" id="cd02440">
    <property type="entry name" value="AdoMet_MTases"/>
    <property type="match status" value="1"/>
</dbReference>
<evidence type="ECO:0000256" key="3">
    <source>
        <dbReference type="ARBA" id="ARBA00023115"/>
    </source>
</evidence>
<comment type="subunit">
    <text evidence="4">Homodimer or homotetramer.</text>
</comment>
<dbReference type="PANTHER" id="PTHR11558">
    <property type="entry name" value="SPERMIDINE/SPERMINE SYNTHASE"/>
    <property type="match status" value="1"/>
</dbReference>
<comment type="caution">
    <text evidence="7">The sequence shown here is derived from an EMBL/GenBank/DDBJ whole genome shotgun (WGS) entry which is preliminary data.</text>
</comment>
<protein>
    <recommendedName>
        <fullName evidence="4">Polyamine aminopropyltransferase</fullName>
    </recommendedName>
    <alternativeName>
        <fullName evidence="4">Putrescine aminopropyltransferase</fullName>
        <shortName evidence="4">PAPT</shortName>
    </alternativeName>
    <alternativeName>
        <fullName evidence="4">Spermidine synthase</fullName>
        <shortName evidence="4">SPDS</shortName>
        <shortName evidence="4">SPDSY</shortName>
        <ecNumber evidence="4">2.5.1.16</ecNumber>
    </alternativeName>
</protein>
<proteinExistence type="inferred from homology"/>
<evidence type="ECO:0000313" key="8">
    <source>
        <dbReference type="Proteomes" id="UP001304461"/>
    </source>
</evidence>
<dbReference type="Pfam" id="PF17284">
    <property type="entry name" value="Spermine_synt_N"/>
    <property type="match status" value="1"/>
</dbReference>
<dbReference type="PANTHER" id="PTHR11558:SF11">
    <property type="entry name" value="SPERMIDINE SYNTHASE"/>
    <property type="match status" value="1"/>
</dbReference>
<feature type="domain" description="PABS" evidence="6">
    <location>
        <begin position="15"/>
        <end position="248"/>
    </location>
</feature>
<dbReference type="InterPro" id="IPR037163">
    <property type="entry name" value="Spermidine_synt_N_sf"/>
</dbReference>
<dbReference type="EMBL" id="JAYGHX010000001">
    <property type="protein sequence ID" value="MEA5390022.1"/>
    <property type="molecule type" value="Genomic_DNA"/>
</dbReference>
<comment type="catalytic activity">
    <reaction evidence="4">
        <text>S-adenosyl 3-(methylsulfanyl)propylamine + putrescine = S-methyl-5'-thioadenosine + spermidine + H(+)</text>
        <dbReference type="Rhea" id="RHEA:12721"/>
        <dbReference type="ChEBI" id="CHEBI:15378"/>
        <dbReference type="ChEBI" id="CHEBI:17509"/>
        <dbReference type="ChEBI" id="CHEBI:57443"/>
        <dbReference type="ChEBI" id="CHEBI:57834"/>
        <dbReference type="ChEBI" id="CHEBI:326268"/>
        <dbReference type="EC" id="2.5.1.16"/>
    </reaction>
</comment>
<dbReference type="PROSITE" id="PS51006">
    <property type="entry name" value="PABS_2"/>
    <property type="match status" value="1"/>
</dbReference>
<dbReference type="PROSITE" id="PS01330">
    <property type="entry name" value="PABS_1"/>
    <property type="match status" value="1"/>
</dbReference>
<dbReference type="Pfam" id="PF01564">
    <property type="entry name" value="Spermine_synth"/>
    <property type="match status" value="1"/>
</dbReference>
<evidence type="ECO:0000256" key="2">
    <source>
        <dbReference type="ARBA" id="ARBA00022679"/>
    </source>
</evidence>
<dbReference type="GO" id="GO:0004766">
    <property type="term" value="F:spermidine synthase activity"/>
    <property type="evidence" value="ECO:0007669"/>
    <property type="project" value="UniProtKB-EC"/>
</dbReference>
<accession>A0ABU5RQK0</accession>
<comment type="pathway">
    <text evidence="4">Amine and polyamine biosynthesis; spermidine biosynthesis; spermidine from putrescine: step 1/1.</text>
</comment>
<sequence>MGPQQPPADDACPPGAWVDEELGGVRYGLAATVVEERTSPYQRITIIDSQTYGKGLLLDGCWMTAERQERHYHEPLVHPALCAAAAIERVLVIGGGDGGTARECLRHPGVAHLDMVEIDGLVVELSRRHLPSLGGDAWSDPRFHLTVGDGIAWAASAPDASYDVVLVDGSDPAGPAEGLFNRTFFQHCRRLLRPGGVFATQSESPEAFRQVHIDTVRLLREVFAHADPMYGWVPMYPSGWWSWTFACPDGPRYREPLPERAAAVAPGCSIWSPRWQRGAFEAVPAFVERALADAAAQP</sequence>
<feature type="binding site" evidence="4">
    <location>
        <position position="97"/>
    </location>
    <ligand>
        <name>spermidine</name>
        <dbReference type="ChEBI" id="CHEBI:57834"/>
    </ligand>
</feature>
<evidence type="ECO:0000256" key="1">
    <source>
        <dbReference type="ARBA" id="ARBA00007867"/>
    </source>
</evidence>
<reference evidence="7 8" key="1">
    <citation type="submission" date="2023-12" db="EMBL/GenBank/DDBJ databases">
        <title>Baltic Sea Cyanobacteria.</title>
        <authorList>
            <person name="Delbaje E."/>
            <person name="Fewer D.P."/>
            <person name="Shishido T.K."/>
        </authorList>
    </citation>
    <scope>NUCLEOTIDE SEQUENCE [LARGE SCALE GENOMIC DNA]</scope>
    <source>
        <strain evidence="7 8">UHCC 0139</strain>
    </source>
</reference>
<dbReference type="InterPro" id="IPR030373">
    <property type="entry name" value="PABS_CS"/>
</dbReference>
<gene>
    <name evidence="4 7" type="primary">speE</name>
    <name evidence="7" type="ORF">VB738_01985</name>
</gene>
<dbReference type="NCBIfam" id="NF002010">
    <property type="entry name" value="PRK00811.1"/>
    <property type="match status" value="1"/>
</dbReference>
<dbReference type="InterPro" id="IPR001045">
    <property type="entry name" value="Spermi_synthase"/>
</dbReference>
<dbReference type="InterPro" id="IPR035246">
    <property type="entry name" value="Spermidine_synt_N"/>
</dbReference>
<feature type="binding site" evidence="4">
    <location>
        <begin position="149"/>
        <end position="150"/>
    </location>
    <ligand>
        <name>S-methyl-5'-thioadenosine</name>
        <dbReference type="ChEBI" id="CHEBI:17509"/>
    </ligand>
</feature>
<dbReference type="Gene3D" id="3.40.50.150">
    <property type="entry name" value="Vaccinia Virus protein VP39"/>
    <property type="match status" value="1"/>
</dbReference>
<evidence type="ECO:0000256" key="4">
    <source>
        <dbReference type="HAMAP-Rule" id="MF_00198"/>
    </source>
</evidence>